<evidence type="ECO:0000256" key="3">
    <source>
        <dbReference type="ARBA" id="ARBA00022737"/>
    </source>
</evidence>
<dbReference type="Gene3D" id="2.30.30.190">
    <property type="entry name" value="CAP Gly-rich-like domain"/>
    <property type="match status" value="1"/>
</dbReference>
<dbReference type="Pfam" id="PF01302">
    <property type="entry name" value="CAP_GLY"/>
    <property type="match status" value="1"/>
</dbReference>
<protein>
    <submittedName>
        <fullName evidence="7">Pac2 protein</fullName>
    </submittedName>
</protein>
<dbReference type="Proteomes" id="UP001362899">
    <property type="component" value="Unassembled WGS sequence"/>
</dbReference>
<dbReference type="SUPFAM" id="SSF74924">
    <property type="entry name" value="Cap-Gly domain"/>
    <property type="match status" value="1"/>
</dbReference>
<dbReference type="PROSITE" id="PS51450">
    <property type="entry name" value="LRR"/>
    <property type="match status" value="1"/>
</dbReference>
<evidence type="ECO:0000256" key="1">
    <source>
        <dbReference type="ARBA" id="ARBA00004138"/>
    </source>
</evidence>
<dbReference type="InterPro" id="IPR050576">
    <property type="entry name" value="Cilia_flagella_integrity"/>
</dbReference>
<evidence type="ECO:0000256" key="2">
    <source>
        <dbReference type="ARBA" id="ARBA00022614"/>
    </source>
</evidence>
<evidence type="ECO:0000313" key="7">
    <source>
        <dbReference type="EMBL" id="GMM51665.1"/>
    </source>
</evidence>
<keyword evidence="3" id="KW-0677">Repeat</keyword>
<evidence type="ECO:0000256" key="4">
    <source>
        <dbReference type="ARBA" id="ARBA00023069"/>
    </source>
</evidence>
<comment type="caution">
    <text evidence="7">The sequence shown here is derived from an EMBL/GenBank/DDBJ whole genome shotgun (WGS) entry which is preliminary data.</text>
</comment>
<comment type="subcellular location">
    <subcellularLocation>
        <location evidence="1">Cell projection</location>
        <location evidence="1">Cilium</location>
    </subcellularLocation>
</comment>
<dbReference type="InterPro" id="IPR000938">
    <property type="entry name" value="CAP-Gly_domain"/>
</dbReference>
<dbReference type="EMBL" id="BTGC01000008">
    <property type="protein sequence ID" value="GMM51665.1"/>
    <property type="molecule type" value="Genomic_DNA"/>
</dbReference>
<dbReference type="SMART" id="SM01052">
    <property type="entry name" value="CAP_GLY"/>
    <property type="match status" value="1"/>
</dbReference>
<name>A0AAV5RJP2_STABA</name>
<reference evidence="7 8" key="1">
    <citation type="journal article" date="2023" name="Elife">
        <title>Identification of key yeast species and microbe-microbe interactions impacting larval growth of Drosophila in the wild.</title>
        <authorList>
            <person name="Mure A."/>
            <person name="Sugiura Y."/>
            <person name="Maeda R."/>
            <person name="Honda K."/>
            <person name="Sakurai N."/>
            <person name="Takahashi Y."/>
            <person name="Watada M."/>
            <person name="Katoh T."/>
            <person name="Gotoh A."/>
            <person name="Gotoh Y."/>
            <person name="Taniguchi I."/>
            <person name="Nakamura K."/>
            <person name="Hayashi T."/>
            <person name="Katayama T."/>
            <person name="Uemura T."/>
            <person name="Hattori Y."/>
        </authorList>
    </citation>
    <scope>NUCLEOTIDE SEQUENCE [LARGE SCALE GENOMIC DNA]</scope>
    <source>
        <strain evidence="7 8">SB-73</strain>
    </source>
</reference>
<feature type="domain" description="CAP-Gly" evidence="6">
    <location>
        <begin position="37"/>
        <end position="71"/>
    </location>
</feature>
<keyword evidence="4" id="KW-0969">Cilium</keyword>
<organism evidence="7 8">
    <name type="scientific">Starmerella bacillaris</name>
    <name type="common">Yeast</name>
    <name type="synonym">Candida zemplinina</name>
    <dbReference type="NCBI Taxonomy" id="1247836"/>
    <lineage>
        <taxon>Eukaryota</taxon>
        <taxon>Fungi</taxon>
        <taxon>Dikarya</taxon>
        <taxon>Ascomycota</taxon>
        <taxon>Saccharomycotina</taxon>
        <taxon>Dipodascomycetes</taxon>
        <taxon>Dipodascales</taxon>
        <taxon>Trichomonascaceae</taxon>
        <taxon>Starmerella</taxon>
    </lineage>
</organism>
<keyword evidence="5" id="KW-0966">Cell projection</keyword>
<sequence length="456" mass="51565">MRTAYIGERRSYFEGSGQRCTVKYVGTIPPWGSSIALGVEWDDPSRGRNDGVLDGVSYFNCCVPGTGSFIKADREDERKQTLHEALSETYLVLEDETLTSFSKSKSAEMYGFDKTHAIQQKIDKLETISVMGCRISSLDTTYNLDFMHSLELNDNLLEDFGTILKQISRFSNLRVLTLNGNRMIYNNDSEEVNSGIRELNMANTMINDEQVSCVIKAFPKLEVLNIAANLLTRYPENIPTSLRTLDLSNNKIHTVDLSKSSHALSNLTLTDNPIQNFVHQEAKVPTHLDLRGLLFNWSLVSYLGESSCTHLSLMHSENALEYRSYAIARCPNVTVLDGTKISAEERRNAEIYTLQSVVQKKHPLLPQHIWNSLTSKYGAPVAPPSASIRSRLIRFYVDNDSNPMRIVRDAPVYRLYMLISRVKNISLKSLRLKGIEKDDIALVSDFIEENDIVYTI</sequence>
<proteinExistence type="predicted"/>
<dbReference type="AlphaFoldDB" id="A0AAV5RJP2"/>
<keyword evidence="2" id="KW-0433">Leucine-rich repeat</keyword>
<dbReference type="InterPro" id="IPR001611">
    <property type="entry name" value="Leu-rich_rpt"/>
</dbReference>
<evidence type="ECO:0000313" key="8">
    <source>
        <dbReference type="Proteomes" id="UP001362899"/>
    </source>
</evidence>
<dbReference type="PANTHER" id="PTHR45973">
    <property type="entry name" value="PROTEIN PHOSPHATASE 1 REGULATORY SUBUNIT SDS22-RELATED"/>
    <property type="match status" value="1"/>
</dbReference>
<gene>
    <name evidence="7" type="ORF">DASB73_026280</name>
</gene>
<keyword evidence="8" id="KW-1185">Reference proteome</keyword>
<evidence type="ECO:0000256" key="5">
    <source>
        <dbReference type="ARBA" id="ARBA00023273"/>
    </source>
</evidence>
<evidence type="ECO:0000259" key="6">
    <source>
        <dbReference type="PROSITE" id="PS50245"/>
    </source>
</evidence>
<dbReference type="PROSITE" id="PS50245">
    <property type="entry name" value="CAP_GLY_2"/>
    <property type="match status" value="1"/>
</dbReference>
<dbReference type="Gene3D" id="3.80.10.10">
    <property type="entry name" value="Ribonuclease Inhibitor"/>
    <property type="match status" value="2"/>
</dbReference>
<dbReference type="SUPFAM" id="SSF52058">
    <property type="entry name" value="L domain-like"/>
    <property type="match status" value="1"/>
</dbReference>
<dbReference type="InterPro" id="IPR036859">
    <property type="entry name" value="CAP-Gly_dom_sf"/>
</dbReference>
<accession>A0AAV5RJP2</accession>
<dbReference type="InterPro" id="IPR032675">
    <property type="entry name" value="LRR_dom_sf"/>
</dbReference>
<dbReference type="PANTHER" id="PTHR45973:SF9">
    <property type="entry name" value="LEUCINE-RICH REPEAT-CONTAINING PROTEIN 46"/>
    <property type="match status" value="1"/>
</dbReference>